<name>A0A1N6J8E9_9BACT</name>
<comment type="subcellular location">
    <subcellularLocation>
        <location evidence="1">Cell outer membrane</location>
    </subcellularLocation>
</comment>
<gene>
    <name evidence="8" type="ORF">SAMN04488055_3735</name>
</gene>
<dbReference type="Pfam" id="PF07676">
    <property type="entry name" value="PD40"/>
    <property type="match status" value="2"/>
</dbReference>
<dbReference type="InterPro" id="IPR036737">
    <property type="entry name" value="OmpA-like_sf"/>
</dbReference>
<evidence type="ECO:0000259" key="7">
    <source>
        <dbReference type="PROSITE" id="PS51123"/>
    </source>
</evidence>
<evidence type="ECO:0000256" key="4">
    <source>
        <dbReference type="PROSITE-ProRule" id="PRU00473"/>
    </source>
</evidence>
<evidence type="ECO:0000256" key="5">
    <source>
        <dbReference type="SAM" id="MobiDB-lite"/>
    </source>
</evidence>
<keyword evidence="6" id="KW-0732">Signal</keyword>
<dbReference type="AlphaFoldDB" id="A0A1N6J8E9"/>
<organism evidence="8 9">
    <name type="scientific">Chitinophaga niabensis</name>
    <dbReference type="NCBI Taxonomy" id="536979"/>
    <lineage>
        <taxon>Bacteria</taxon>
        <taxon>Pseudomonadati</taxon>
        <taxon>Bacteroidota</taxon>
        <taxon>Chitinophagia</taxon>
        <taxon>Chitinophagales</taxon>
        <taxon>Chitinophagaceae</taxon>
        <taxon>Chitinophaga</taxon>
    </lineage>
</organism>
<sequence length="636" mass="70506">MFLRCSIIIVFIVWAASAYAQEQRSLQQRADAHFQRAEYAPAAALYEVIVRKKPSAEIMEKLATSYRAVNKYEAAAGWYEKLLQQPGAAAINKRYYGDMLKSMGQYEAAKVQYSSWSSEGNAQQLIAGCDSAMAWLKNPVSLQWQDLTALNTPNSDWGTVKYGDKIVFVSDRGNDKRRYKRNKHPFLKLYTAQPNGAYVSSFHNAMDHFPYHSGPVCFSRNEDTAWLTVTYPRKVNFEKAERPAVYGNRRLELLTYVKKGATWALLAPFPHNNTAAFSLGHAAISNDGNILYYTSDQPGGVGQTDIWYSTRLSDSSWSAPVNCGPQINTTEAEEFPVIAPDGTLYFSSKGHAGMGGFDVFAAKGEGKQWSTPLNMRVPVNSSADDFSFMIDGQSRGYLSSNRKGGIGDDDIYAFIMEMSKTPFVEPDRKVLILAATVLDKLNNNPVPEAFTLISQPPKDRQWTQITPADGTNYLVLNNDSKYTAAAYKGGRKALPVEVSTAGRTGNDTIRVTLYLDAQTVKESLAIENIYYDFNKSSIRADAAAILDKLVTLLQEHPSATVLLTAHTDVRGSDAYNITLSSHRAAKAKEYLLQKGIPAARIATGFQGKRAPADDCDPCNEARHQSNRRTNIQILKN</sequence>
<dbReference type="SUPFAM" id="SSF48452">
    <property type="entry name" value="TPR-like"/>
    <property type="match status" value="1"/>
</dbReference>
<evidence type="ECO:0000256" key="6">
    <source>
        <dbReference type="SAM" id="SignalP"/>
    </source>
</evidence>
<evidence type="ECO:0000313" key="8">
    <source>
        <dbReference type="EMBL" id="SIO40523.1"/>
    </source>
</evidence>
<evidence type="ECO:0000256" key="2">
    <source>
        <dbReference type="ARBA" id="ARBA00023136"/>
    </source>
</evidence>
<feature type="region of interest" description="Disordered" evidence="5">
    <location>
        <begin position="608"/>
        <end position="636"/>
    </location>
</feature>
<evidence type="ECO:0000256" key="1">
    <source>
        <dbReference type="ARBA" id="ARBA00004442"/>
    </source>
</evidence>
<dbReference type="SUPFAM" id="SSF82171">
    <property type="entry name" value="DPP6 N-terminal domain-like"/>
    <property type="match status" value="1"/>
</dbReference>
<keyword evidence="3" id="KW-0998">Cell outer membrane</keyword>
<dbReference type="InterPro" id="IPR011659">
    <property type="entry name" value="WD40"/>
</dbReference>
<dbReference type="Gene3D" id="1.25.40.10">
    <property type="entry name" value="Tetratricopeptide repeat domain"/>
    <property type="match status" value="1"/>
</dbReference>
<accession>A0A1N6J8E9</accession>
<dbReference type="Gene3D" id="3.30.1330.60">
    <property type="entry name" value="OmpA-like domain"/>
    <property type="match status" value="1"/>
</dbReference>
<evidence type="ECO:0000313" key="9">
    <source>
        <dbReference type="Proteomes" id="UP000185003"/>
    </source>
</evidence>
<protein>
    <submittedName>
        <fullName evidence="8">Outer membrane protein OmpA</fullName>
    </submittedName>
</protein>
<dbReference type="PROSITE" id="PS51123">
    <property type="entry name" value="OMPA_2"/>
    <property type="match status" value="1"/>
</dbReference>
<dbReference type="EMBL" id="FSRA01000002">
    <property type="protein sequence ID" value="SIO40523.1"/>
    <property type="molecule type" value="Genomic_DNA"/>
</dbReference>
<proteinExistence type="predicted"/>
<dbReference type="GO" id="GO:0009279">
    <property type="term" value="C:cell outer membrane"/>
    <property type="evidence" value="ECO:0007669"/>
    <property type="project" value="UniProtKB-SubCell"/>
</dbReference>
<dbReference type="PANTHER" id="PTHR30329">
    <property type="entry name" value="STATOR ELEMENT OF FLAGELLAR MOTOR COMPLEX"/>
    <property type="match status" value="1"/>
</dbReference>
<dbReference type="InterPro" id="IPR050330">
    <property type="entry name" value="Bact_OuterMem_StrucFunc"/>
</dbReference>
<feature type="chain" id="PRO_5012907311" evidence="6">
    <location>
        <begin position="21"/>
        <end position="636"/>
    </location>
</feature>
<dbReference type="SUPFAM" id="SSF103088">
    <property type="entry name" value="OmpA-like"/>
    <property type="match status" value="1"/>
</dbReference>
<dbReference type="InterPro" id="IPR011990">
    <property type="entry name" value="TPR-like_helical_dom_sf"/>
</dbReference>
<dbReference type="Proteomes" id="UP000185003">
    <property type="component" value="Unassembled WGS sequence"/>
</dbReference>
<feature type="domain" description="OmpA-like" evidence="7">
    <location>
        <begin position="518"/>
        <end position="636"/>
    </location>
</feature>
<evidence type="ECO:0000256" key="3">
    <source>
        <dbReference type="ARBA" id="ARBA00023237"/>
    </source>
</evidence>
<dbReference type="PANTHER" id="PTHR30329:SF21">
    <property type="entry name" value="LIPOPROTEIN YIAD-RELATED"/>
    <property type="match status" value="1"/>
</dbReference>
<dbReference type="STRING" id="536979.SAMN04488055_3735"/>
<dbReference type="CDD" id="cd15482">
    <property type="entry name" value="Sialidase_non-viral"/>
    <property type="match status" value="1"/>
</dbReference>
<dbReference type="InterPro" id="IPR006665">
    <property type="entry name" value="OmpA-like"/>
</dbReference>
<dbReference type="InterPro" id="IPR006664">
    <property type="entry name" value="OMP_bac"/>
</dbReference>
<dbReference type="OrthoDB" id="9809364at2"/>
<reference evidence="8 9" key="1">
    <citation type="submission" date="2016-11" db="EMBL/GenBank/DDBJ databases">
        <authorList>
            <person name="Jaros S."/>
            <person name="Januszkiewicz K."/>
            <person name="Wedrychowicz H."/>
        </authorList>
    </citation>
    <scope>NUCLEOTIDE SEQUENCE [LARGE SCALE GENOMIC DNA]</scope>
    <source>
        <strain evidence="8 9">DSM 24787</strain>
    </source>
</reference>
<keyword evidence="9" id="KW-1185">Reference proteome</keyword>
<feature type="compositionally biased region" description="Polar residues" evidence="5">
    <location>
        <begin position="627"/>
        <end position="636"/>
    </location>
</feature>
<dbReference type="RefSeq" id="WP_074240939.1">
    <property type="nucleotide sequence ID" value="NZ_FSRA01000002.1"/>
</dbReference>
<dbReference type="Pfam" id="PF00691">
    <property type="entry name" value="OmpA"/>
    <property type="match status" value="1"/>
</dbReference>
<keyword evidence="2 4" id="KW-0472">Membrane</keyword>
<dbReference type="CDD" id="cd07185">
    <property type="entry name" value="OmpA_C-like"/>
    <property type="match status" value="1"/>
</dbReference>
<feature type="signal peptide" evidence="6">
    <location>
        <begin position="1"/>
        <end position="20"/>
    </location>
</feature>
<dbReference type="PRINTS" id="PR01021">
    <property type="entry name" value="OMPADOMAIN"/>
</dbReference>